<organism evidence="4 5">
    <name type="scientific">Novipirellula aureliae</name>
    <dbReference type="NCBI Taxonomy" id="2527966"/>
    <lineage>
        <taxon>Bacteria</taxon>
        <taxon>Pseudomonadati</taxon>
        <taxon>Planctomycetota</taxon>
        <taxon>Planctomycetia</taxon>
        <taxon>Pirellulales</taxon>
        <taxon>Pirellulaceae</taxon>
        <taxon>Novipirellula</taxon>
    </lineage>
</organism>
<protein>
    <recommendedName>
        <fullName evidence="6">Tetratricopeptide repeat protein</fullName>
    </recommendedName>
</protein>
<proteinExistence type="predicted"/>
<feature type="signal peptide" evidence="3">
    <location>
        <begin position="1"/>
        <end position="33"/>
    </location>
</feature>
<dbReference type="InterPro" id="IPR011990">
    <property type="entry name" value="TPR-like_helical_dom_sf"/>
</dbReference>
<feature type="repeat" description="TPR" evidence="1">
    <location>
        <begin position="198"/>
        <end position="231"/>
    </location>
</feature>
<accession>A0A5C6DP82</accession>
<keyword evidence="1" id="KW-0802">TPR repeat</keyword>
<dbReference type="AlphaFoldDB" id="A0A5C6DP82"/>
<evidence type="ECO:0000256" key="1">
    <source>
        <dbReference type="PROSITE-ProRule" id="PRU00339"/>
    </source>
</evidence>
<keyword evidence="3" id="KW-0732">Signal</keyword>
<feature type="chain" id="PRO_5023121455" description="Tetratricopeptide repeat protein" evidence="3">
    <location>
        <begin position="34"/>
        <end position="351"/>
    </location>
</feature>
<evidence type="ECO:0000256" key="2">
    <source>
        <dbReference type="SAM" id="MobiDB-lite"/>
    </source>
</evidence>
<dbReference type="SUPFAM" id="SSF48452">
    <property type="entry name" value="TPR-like"/>
    <property type="match status" value="1"/>
</dbReference>
<sequence precursor="true">MTRSVYRNAHQPCLPFLIILVTASLFACAQAYAQNDTIYPLTGSPIRAAVVETTAEYVAVERGATNQKISSGEILKILFEGDPPGLTKGREFALDGQYKQALEDLAEVVRDTLPRKIIEEDWEFYVAYSQSQLALAGQADKKSAAAQMIAFASNHRTSWHWFSAAKVIGDLALALGNTDDAFKWYGVLRRAPSTTQKIQSVYLTGLAHFAAGDVEKAIAEFEKVIGINVQSAPDARLQSLAKAALAKAYAKQNQADKGLELVSSVIAELGPTDIEMSARAYNAQGANFESKGDTEGAILAYLHTHLMFSSQSDADAFALSRLAELWPKVGKPERAAAARQRLRDRYPGFRP</sequence>
<dbReference type="PROSITE" id="PS51257">
    <property type="entry name" value="PROKAR_LIPOPROTEIN"/>
    <property type="match status" value="1"/>
</dbReference>
<evidence type="ECO:0000256" key="3">
    <source>
        <dbReference type="SAM" id="SignalP"/>
    </source>
</evidence>
<evidence type="ECO:0008006" key="6">
    <source>
        <dbReference type="Google" id="ProtNLM"/>
    </source>
</evidence>
<name>A0A5C6DP82_9BACT</name>
<dbReference type="OrthoDB" id="251560at2"/>
<gene>
    <name evidence="4" type="ORF">Q31b_44760</name>
</gene>
<dbReference type="PROSITE" id="PS50005">
    <property type="entry name" value="TPR"/>
    <property type="match status" value="1"/>
</dbReference>
<reference evidence="4 5" key="1">
    <citation type="submission" date="2019-02" db="EMBL/GenBank/DDBJ databases">
        <title>Deep-cultivation of Planctomycetes and their phenomic and genomic characterization uncovers novel biology.</title>
        <authorList>
            <person name="Wiegand S."/>
            <person name="Jogler M."/>
            <person name="Boedeker C."/>
            <person name="Pinto D."/>
            <person name="Vollmers J."/>
            <person name="Rivas-Marin E."/>
            <person name="Kohn T."/>
            <person name="Peeters S.H."/>
            <person name="Heuer A."/>
            <person name="Rast P."/>
            <person name="Oberbeckmann S."/>
            <person name="Bunk B."/>
            <person name="Jeske O."/>
            <person name="Meyerdierks A."/>
            <person name="Storesund J.E."/>
            <person name="Kallscheuer N."/>
            <person name="Luecker S."/>
            <person name="Lage O.M."/>
            <person name="Pohl T."/>
            <person name="Merkel B.J."/>
            <person name="Hornburger P."/>
            <person name="Mueller R.-W."/>
            <person name="Bruemmer F."/>
            <person name="Labrenz M."/>
            <person name="Spormann A.M."/>
            <person name="Op Den Camp H."/>
            <person name="Overmann J."/>
            <person name="Amann R."/>
            <person name="Jetten M.S.M."/>
            <person name="Mascher T."/>
            <person name="Medema M.H."/>
            <person name="Devos D.P."/>
            <person name="Kaster A.-K."/>
            <person name="Ovreas L."/>
            <person name="Rohde M."/>
            <person name="Galperin M.Y."/>
            <person name="Jogler C."/>
        </authorList>
    </citation>
    <scope>NUCLEOTIDE SEQUENCE [LARGE SCALE GENOMIC DNA]</scope>
    <source>
        <strain evidence="4 5">Q31b</strain>
    </source>
</reference>
<evidence type="ECO:0000313" key="4">
    <source>
        <dbReference type="EMBL" id="TWU37687.1"/>
    </source>
</evidence>
<dbReference type="Gene3D" id="1.25.40.10">
    <property type="entry name" value="Tetratricopeptide repeat domain"/>
    <property type="match status" value="1"/>
</dbReference>
<feature type="region of interest" description="Disordered" evidence="2">
    <location>
        <begin position="331"/>
        <end position="351"/>
    </location>
</feature>
<comment type="caution">
    <text evidence="4">The sequence shown here is derived from an EMBL/GenBank/DDBJ whole genome shotgun (WGS) entry which is preliminary data.</text>
</comment>
<dbReference type="InterPro" id="IPR019734">
    <property type="entry name" value="TPR_rpt"/>
</dbReference>
<dbReference type="RefSeq" id="WP_146601643.1">
    <property type="nucleotide sequence ID" value="NZ_SJPY01000007.1"/>
</dbReference>
<keyword evidence="5" id="KW-1185">Reference proteome</keyword>
<dbReference type="EMBL" id="SJPY01000007">
    <property type="protein sequence ID" value="TWU37687.1"/>
    <property type="molecule type" value="Genomic_DNA"/>
</dbReference>
<dbReference type="Proteomes" id="UP000315471">
    <property type="component" value="Unassembled WGS sequence"/>
</dbReference>
<evidence type="ECO:0000313" key="5">
    <source>
        <dbReference type="Proteomes" id="UP000315471"/>
    </source>
</evidence>